<dbReference type="InterPro" id="IPR021272">
    <property type="entry name" value="DUF2851"/>
</dbReference>
<accession>A0A1I7BLX0</accession>
<name>A0A1I7BLX0_9FLAO</name>
<reference evidence="1 2" key="1">
    <citation type="submission" date="2016-10" db="EMBL/GenBank/DDBJ databases">
        <authorList>
            <person name="de Groot N.N."/>
        </authorList>
    </citation>
    <scope>NUCLEOTIDE SEQUENCE [LARGE SCALE GENOMIC DNA]</scope>
    <source>
        <strain evidence="1 2">CGMCC 1.7005</strain>
    </source>
</reference>
<protein>
    <recommendedName>
        <fullName evidence="3">DUF2851 domain-containing protein</fullName>
    </recommendedName>
</protein>
<sequence length="423" mass="50230">MKEEYIHYVWESKRLPVQKLVLVDGNPLEILEFGQLNHDTGPDFFNAKLRLEELIWSGNVEMHVNSSDWYKHGHQHDPTYNNVILHVVYNYDEAVFVNGRELPTLELRAYLDLDHFKNFQYVFKKDEVLPCQPQLKQNKLLVFQQVSVAFSHRFDRKFKELNQVFENANQDYKQVLHYLLFQSFGGRVNKLPFQQLSQILSYQLLLREAWDIQRVEALMLGSSGLLSSAANHPYTDRLKEHWYFLKQKYGLIEMHPSAWRFSGVRPSSFPNLKIVQLAHFIVQWKYEFLPFQSNNLNQLREKFKSNISPFWRNHYSFKSRTLKKHEAHLSEKAQNVIFINAFALFFWFRGKQKGKDRDLQMAMDILLQLPPEENAIVEKWKKRGVDIESAFDTQALLEQNQFFCSIRKCLHCKIGNFMLSNKS</sequence>
<dbReference type="RefSeq" id="WP_090252277.1">
    <property type="nucleotide sequence ID" value="NZ_FPAS01000006.1"/>
</dbReference>
<evidence type="ECO:0000313" key="1">
    <source>
        <dbReference type="EMBL" id="SFT88178.1"/>
    </source>
</evidence>
<keyword evidence="2" id="KW-1185">Reference proteome</keyword>
<organism evidence="1 2">
    <name type="scientific">Lishizhenia tianjinensis</name>
    <dbReference type="NCBI Taxonomy" id="477690"/>
    <lineage>
        <taxon>Bacteria</taxon>
        <taxon>Pseudomonadati</taxon>
        <taxon>Bacteroidota</taxon>
        <taxon>Flavobacteriia</taxon>
        <taxon>Flavobacteriales</taxon>
        <taxon>Crocinitomicaceae</taxon>
        <taxon>Lishizhenia</taxon>
    </lineage>
</organism>
<evidence type="ECO:0008006" key="3">
    <source>
        <dbReference type="Google" id="ProtNLM"/>
    </source>
</evidence>
<dbReference type="Pfam" id="PF11013">
    <property type="entry name" value="DUF2851"/>
    <property type="match status" value="1"/>
</dbReference>
<proteinExistence type="predicted"/>
<dbReference type="EMBL" id="FPAS01000006">
    <property type="protein sequence ID" value="SFT88178.1"/>
    <property type="molecule type" value="Genomic_DNA"/>
</dbReference>
<dbReference type="AlphaFoldDB" id="A0A1I7BLX0"/>
<evidence type="ECO:0000313" key="2">
    <source>
        <dbReference type="Proteomes" id="UP000236454"/>
    </source>
</evidence>
<dbReference type="OrthoDB" id="1005072at2"/>
<dbReference type="Proteomes" id="UP000236454">
    <property type="component" value="Unassembled WGS sequence"/>
</dbReference>
<dbReference type="STRING" id="477690.SAMN05216474_2892"/>
<gene>
    <name evidence="1" type="ORF">SAMN05216474_2892</name>
</gene>